<dbReference type="InParanoid" id="W7XE73"/>
<dbReference type="EMBL" id="GG662498">
    <property type="protein sequence ID" value="EWS72241.1"/>
    <property type="molecule type" value="Genomic_DNA"/>
</dbReference>
<feature type="coiled-coil region" evidence="1">
    <location>
        <begin position="96"/>
        <end position="190"/>
    </location>
</feature>
<dbReference type="KEGG" id="tet:TTHERM_000312499"/>
<keyword evidence="2" id="KW-0472">Membrane</keyword>
<sequence length="281" mass="34111">MTFFPYLRCQIRKIIYLIVQYIYFIYQFQIINQLVNLLNLHQIKFQRQDLYLNNIICQIIEFLRQFLGMKQVEHIENNHLISFKNIFSVDSELQIAKQISEERLKLQNKLKKEELKQTNLLKQILIQNEDEMKKIQQLSIQNENIAKQIHENLEIDNGLENAIKQKQDQINMLRQEYQKLCEQKNAIQDQHISQKNERKNECLNQQNINQLLVKYTRLKFGQINENYIIAYYLNNDQQTIPICIEREKNKNKNTNEKIYKTNEEITQELRQRVEEIQTSYI</sequence>
<dbReference type="RefSeq" id="XP_012655181.1">
    <property type="nucleotide sequence ID" value="XM_012799727.1"/>
</dbReference>
<keyword evidence="3" id="KW-1185">Reference proteome</keyword>
<proteinExistence type="predicted"/>
<evidence type="ECO:0000313" key="2">
    <source>
        <dbReference type="EMBL" id="EWS72241.1"/>
    </source>
</evidence>
<dbReference type="Proteomes" id="UP000009168">
    <property type="component" value="Unassembled WGS sequence"/>
</dbReference>
<reference evidence="3" key="1">
    <citation type="journal article" date="2006" name="PLoS Biol.">
        <title>Macronuclear genome sequence of the ciliate Tetrahymena thermophila, a model eukaryote.</title>
        <authorList>
            <person name="Eisen J.A."/>
            <person name="Coyne R.S."/>
            <person name="Wu M."/>
            <person name="Wu D."/>
            <person name="Thiagarajan M."/>
            <person name="Wortman J.R."/>
            <person name="Badger J.H."/>
            <person name="Ren Q."/>
            <person name="Amedeo P."/>
            <person name="Jones K.M."/>
            <person name="Tallon L.J."/>
            <person name="Delcher A.L."/>
            <person name="Salzberg S.L."/>
            <person name="Silva J.C."/>
            <person name="Haas B.J."/>
            <person name="Majoros W.H."/>
            <person name="Farzad M."/>
            <person name="Carlton J.M."/>
            <person name="Smith R.K. Jr."/>
            <person name="Garg J."/>
            <person name="Pearlman R.E."/>
            <person name="Karrer K.M."/>
            <person name="Sun L."/>
            <person name="Manning G."/>
            <person name="Elde N.C."/>
            <person name="Turkewitz A.P."/>
            <person name="Asai D.J."/>
            <person name="Wilkes D.E."/>
            <person name="Wang Y."/>
            <person name="Cai H."/>
            <person name="Collins K."/>
            <person name="Stewart B.A."/>
            <person name="Lee S.R."/>
            <person name="Wilamowska K."/>
            <person name="Weinberg Z."/>
            <person name="Ruzzo W.L."/>
            <person name="Wloga D."/>
            <person name="Gaertig J."/>
            <person name="Frankel J."/>
            <person name="Tsao C.-C."/>
            <person name="Gorovsky M.A."/>
            <person name="Keeling P.J."/>
            <person name="Waller R.F."/>
            <person name="Patron N.J."/>
            <person name="Cherry J.M."/>
            <person name="Stover N.A."/>
            <person name="Krieger C.J."/>
            <person name="del Toro C."/>
            <person name="Ryder H.F."/>
            <person name="Williamson S.C."/>
            <person name="Barbeau R.A."/>
            <person name="Hamilton E.P."/>
            <person name="Orias E."/>
        </authorList>
    </citation>
    <scope>NUCLEOTIDE SEQUENCE [LARGE SCALE GENOMIC DNA]</scope>
    <source>
        <strain evidence="3">SB210</strain>
    </source>
</reference>
<protein>
    <submittedName>
        <fullName evidence="2">Transmembrane protein, putative</fullName>
    </submittedName>
</protein>
<dbReference type="AlphaFoldDB" id="W7XE73"/>
<gene>
    <name evidence="2" type="ORF">TTHERM_000312499</name>
</gene>
<accession>W7XE73</accession>
<dbReference type="GeneID" id="24438367"/>
<keyword evidence="2" id="KW-0812">Transmembrane</keyword>
<evidence type="ECO:0000256" key="1">
    <source>
        <dbReference type="SAM" id="Coils"/>
    </source>
</evidence>
<evidence type="ECO:0000313" key="3">
    <source>
        <dbReference type="Proteomes" id="UP000009168"/>
    </source>
</evidence>
<name>W7XE73_TETTS</name>
<keyword evidence="1" id="KW-0175">Coiled coil</keyword>
<organism evidence="2 3">
    <name type="scientific">Tetrahymena thermophila (strain SB210)</name>
    <dbReference type="NCBI Taxonomy" id="312017"/>
    <lineage>
        <taxon>Eukaryota</taxon>
        <taxon>Sar</taxon>
        <taxon>Alveolata</taxon>
        <taxon>Ciliophora</taxon>
        <taxon>Intramacronucleata</taxon>
        <taxon>Oligohymenophorea</taxon>
        <taxon>Hymenostomatida</taxon>
        <taxon>Tetrahymenina</taxon>
        <taxon>Tetrahymenidae</taxon>
        <taxon>Tetrahymena</taxon>
    </lineage>
</organism>